<feature type="domain" description="RNA polymerase sigma factor 70 region 4 type 2" evidence="6">
    <location>
        <begin position="111"/>
        <end position="162"/>
    </location>
</feature>
<protein>
    <submittedName>
        <fullName evidence="7">RNA polymerase sigma-70 factor, ECF subfamily</fullName>
    </submittedName>
</protein>
<dbReference type="CDD" id="cd06171">
    <property type="entry name" value="Sigma70_r4"/>
    <property type="match status" value="1"/>
</dbReference>
<organism evidence="7 8">
    <name type="scientific">Rugamonas rubra</name>
    <dbReference type="NCBI Taxonomy" id="758825"/>
    <lineage>
        <taxon>Bacteria</taxon>
        <taxon>Pseudomonadati</taxon>
        <taxon>Pseudomonadota</taxon>
        <taxon>Betaproteobacteria</taxon>
        <taxon>Burkholderiales</taxon>
        <taxon>Oxalobacteraceae</taxon>
        <taxon>Telluria group</taxon>
        <taxon>Rugamonas</taxon>
    </lineage>
</organism>
<dbReference type="PANTHER" id="PTHR43133">
    <property type="entry name" value="RNA POLYMERASE ECF-TYPE SIGMA FACTO"/>
    <property type="match status" value="1"/>
</dbReference>
<evidence type="ECO:0000259" key="6">
    <source>
        <dbReference type="Pfam" id="PF08281"/>
    </source>
</evidence>
<dbReference type="InterPro" id="IPR013324">
    <property type="entry name" value="RNA_pol_sigma_r3/r4-like"/>
</dbReference>
<dbReference type="STRING" id="758825.SAMN02982985_04118"/>
<evidence type="ECO:0000259" key="5">
    <source>
        <dbReference type="Pfam" id="PF04542"/>
    </source>
</evidence>
<dbReference type="SUPFAM" id="SSF88659">
    <property type="entry name" value="Sigma3 and sigma4 domains of RNA polymerase sigma factors"/>
    <property type="match status" value="1"/>
</dbReference>
<evidence type="ECO:0000256" key="2">
    <source>
        <dbReference type="ARBA" id="ARBA00023015"/>
    </source>
</evidence>
<keyword evidence="2" id="KW-0805">Transcription regulation</keyword>
<reference evidence="7 8" key="1">
    <citation type="submission" date="2016-10" db="EMBL/GenBank/DDBJ databases">
        <authorList>
            <person name="de Groot N.N."/>
        </authorList>
    </citation>
    <scope>NUCLEOTIDE SEQUENCE [LARGE SCALE GENOMIC DNA]</scope>
    <source>
        <strain evidence="7 8">ATCC 43154</strain>
    </source>
</reference>
<accession>A0A1I4QYA1</accession>
<evidence type="ECO:0000256" key="3">
    <source>
        <dbReference type="ARBA" id="ARBA00023082"/>
    </source>
</evidence>
<dbReference type="RefSeq" id="WP_245774359.1">
    <property type="nucleotide sequence ID" value="NZ_FOTW01000020.1"/>
</dbReference>
<dbReference type="Proteomes" id="UP000199470">
    <property type="component" value="Unassembled WGS sequence"/>
</dbReference>
<evidence type="ECO:0000256" key="4">
    <source>
        <dbReference type="ARBA" id="ARBA00023163"/>
    </source>
</evidence>
<sequence length="190" mass="21199">MPKYDLDEWFVSAVLPLEPALMRYLRRNCRIASEAADLRQDIYVRVYEAAARELPRSASAFVFATARHLLIDRARREKVVSIEAVADMATLDFAVDELSPERHVSARSELRQLEGALQELPPRCREVVQLRRINGLSQREVAQAMGITEDTVEKQLSKGLRAIATALLGDGLGALAATLGNKCRKRLKSA</sequence>
<dbReference type="Pfam" id="PF08281">
    <property type="entry name" value="Sigma70_r4_2"/>
    <property type="match status" value="1"/>
</dbReference>
<evidence type="ECO:0000256" key="1">
    <source>
        <dbReference type="ARBA" id="ARBA00010641"/>
    </source>
</evidence>
<feature type="domain" description="RNA polymerase sigma-70 region 2" evidence="5">
    <location>
        <begin position="18"/>
        <end position="78"/>
    </location>
</feature>
<dbReference type="AlphaFoldDB" id="A0A1I4QYA1"/>
<keyword evidence="4" id="KW-0804">Transcription</keyword>
<dbReference type="Gene3D" id="1.10.10.10">
    <property type="entry name" value="Winged helix-like DNA-binding domain superfamily/Winged helix DNA-binding domain"/>
    <property type="match status" value="1"/>
</dbReference>
<dbReference type="SUPFAM" id="SSF88946">
    <property type="entry name" value="Sigma2 domain of RNA polymerase sigma factors"/>
    <property type="match status" value="1"/>
</dbReference>
<keyword evidence="8" id="KW-1185">Reference proteome</keyword>
<dbReference type="GO" id="GO:0006352">
    <property type="term" value="P:DNA-templated transcription initiation"/>
    <property type="evidence" value="ECO:0007669"/>
    <property type="project" value="InterPro"/>
</dbReference>
<dbReference type="InterPro" id="IPR014284">
    <property type="entry name" value="RNA_pol_sigma-70_dom"/>
</dbReference>
<dbReference type="GO" id="GO:0016987">
    <property type="term" value="F:sigma factor activity"/>
    <property type="evidence" value="ECO:0007669"/>
    <property type="project" value="UniProtKB-KW"/>
</dbReference>
<dbReference type="InterPro" id="IPR007627">
    <property type="entry name" value="RNA_pol_sigma70_r2"/>
</dbReference>
<evidence type="ECO:0000313" key="8">
    <source>
        <dbReference type="Proteomes" id="UP000199470"/>
    </source>
</evidence>
<dbReference type="Pfam" id="PF04542">
    <property type="entry name" value="Sigma70_r2"/>
    <property type="match status" value="1"/>
</dbReference>
<gene>
    <name evidence="7" type="ORF">SAMN02982985_04118</name>
</gene>
<dbReference type="GO" id="GO:0003677">
    <property type="term" value="F:DNA binding"/>
    <property type="evidence" value="ECO:0007669"/>
    <property type="project" value="InterPro"/>
</dbReference>
<name>A0A1I4QYA1_9BURK</name>
<evidence type="ECO:0000313" key="7">
    <source>
        <dbReference type="EMBL" id="SFM44805.1"/>
    </source>
</evidence>
<dbReference type="EMBL" id="FOTW01000020">
    <property type="protein sequence ID" value="SFM44805.1"/>
    <property type="molecule type" value="Genomic_DNA"/>
</dbReference>
<keyword evidence="3" id="KW-0731">Sigma factor</keyword>
<dbReference type="NCBIfam" id="TIGR02937">
    <property type="entry name" value="sigma70-ECF"/>
    <property type="match status" value="1"/>
</dbReference>
<dbReference type="PANTHER" id="PTHR43133:SF63">
    <property type="entry name" value="RNA POLYMERASE SIGMA FACTOR FECI-RELATED"/>
    <property type="match status" value="1"/>
</dbReference>
<dbReference type="InterPro" id="IPR036388">
    <property type="entry name" value="WH-like_DNA-bd_sf"/>
</dbReference>
<dbReference type="InterPro" id="IPR039425">
    <property type="entry name" value="RNA_pol_sigma-70-like"/>
</dbReference>
<comment type="similarity">
    <text evidence="1">Belongs to the sigma-70 factor family. ECF subfamily.</text>
</comment>
<dbReference type="Gene3D" id="1.10.1740.10">
    <property type="match status" value="1"/>
</dbReference>
<dbReference type="InterPro" id="IPR013249">
    <property type="entry name" value="RNA_pol_sigma70_r4_t2"/>
</dbReference>
<dbReference type="InterPro" id="IPR013325">
    <property type="entry name" value="RNA_pol_sigma_r2"/>
</dbReference>
<proteinExistence type="inferred from homology"/>